<reference evidence="2 3" key="1">
    <citation type="journal article" date="2017" name="PLoS Biol.">
        <title>The sea cucumber genome provides insights into morphological evolution and visceral regeneration.</title>
        <authorList>
            <person name="Zhang X."/>
            <person name="Sun L."/>
            <person name="Yuan J."/>
            <person name="Sun Y."/>
            <person name="Gao Y."/>
            <person name="Zhang L."/>
            <person name="Li S."/>
            <person name="Dai H."/>
            <person name="Hamel J.F."/>
            <person name="Liu C."/>
            <person name="Yu Y."/>
            <person name="Liu S."/>
            <person name="Lin W."/>
            <person name="Guo K."/>
            <person name="Jin S."/>
            <person name="Xu P."/>
            <person name="Storey K.B."/>
            <person name="Huan P."/>
            <person name="Zhang T."/>
            <person name="Zhou Y."/>
            <person name="Zhang J."/>
            <person name="Lin C."/>
            <person name="Li X."/>
            <person name="Xing L."/>
            <person name="Huo D."/>
            <person name="Sun M."/>
            <person name="Wang L."/>
            <person name="Mercier A."/>
            <person name="Li F."/>
            <person name="Yang H."/>
            <person name="Xiang J."/>
        </authorList>
    </citation>
    <scope>NUCLEOTIDE SEQUENCE [LARGE SCALE GENOMIC DNA]</scope>
    <source>
        <strain evidence="2">Shaxun</strain>
        <tissue evidence="2">Muscle</tissue>
    </source>
</reference>
<gene>
    <name evidence="2" type="ORF">BSL78_10117</name>
</gene>
<dbReference type="AlphaFoldDB" id="A0A2G8KYD7"/>
<evidence type="ECO:0000256" key="1">
    <source>
        <dbReference type="SAM" id="MobiDB-lite"/>
    </source>
</evidence>
<evidence type="ECO:0000313" key="3">
    <source>
        <dbReference type="Proteomes" id="UP000230750"/>
    </source>
</evidence>
<protein>
    <submittedName>
        <fullName evidence="2">Uncharacterized protein</fullName>
    </submittedName>
</protein>
<name>A0A2G8KYD7_STIJA</name>
<sequence length="280" mass="30275">MDWMIEASNVGNCQFGIGGVTTDVSSMEIVKGTFTDVKARIIGECTNAMAVTTESSKQTSQLPETVETDFALSITAHINSSRYIVKQVSSAVSQHTVNSDVTQKMQSKSVSMNRSTIAFTSPGYTASSSNAATEMSPDAHKTHTTERTFSCSCSATEDRPLYTTNEYNTIVAGNLTTEVSSSSTGSIHTEVKGDSWYDKSSTLSRILHTSPSSSSGLTDGSTTSLGTNSARFKSNYPFRSFSSTTRRRTTNIPIITPTEAKSFLLSTPDPPYIPDEFYEE</sequence>
<comment type="caution">
    <text evidence="2">The sequence shown here is derived from an EMBL/GenBank/DDBJ whole genome shotgun (WGS) entry which is preliminary data.</text>
</comment>
<feature type="region of interest" description="Disordered" evidence="1">
    <location>
        <begin position="208"/>
        <end position="229"/>
    </location>
</feature>
<dbReference type="EMBL" id="MRZV01000306">
    <property type="protein sequence ID" value="PIK53008.1"/>
    <property type="molecule type" value="Genomic_DNA"/>
</dbReference>
<evidence type="ECO:0000313" key="2">
    <source>
        <dbReference type="EMBL" id="PIK53008.1"/>
    </source>
</evidence>
<proteinExistence type="predicted"/>
<dbReference type="Proteomes" id="UP000230750">
    <property type="component" value="Unassembled WGS sequence"/>
</dbReference>
<organism evidence="2 3">
    <name type="scientific">Stichopus japonicus</name>
    <name type="common">Sea cucumber</name>
    <dbReference type="NCBI Taxonomy" id="307972"/>
    <lineage>
        <taxon>Eukaryota</taxon>
        <taxon>Metazoa</taxon>
        <taxon>Echinodermata</taxon>
        <taxon>Eleutherozoa</taxon>
        <taxon>Echinozoa</taxon>
        <taxon>Holothuroidea</taxon>
        <taxon>Aspidochirotacea</taxon>
        <taxon>Aspidochirotida</taxon>
        <taxon>Stichopodidae</taxon>
        <taxon>Apostichopus</taxon>
    </lineage>
</organism>
<accession>A0A2G8KYD7</accession>
<keyword evidence="3" id="KW-1185">Reference proteome</keyword>